<reference evidence="7" key="1">
    <citation type="journal article" date="2023" name="Insect Mol. Biol.">
        <title>Genome sequencing provides insights into the evolution of gene families encoding plant cell wall-degrading enzymes in longhorned beetles.</title>
        <authorList>
            <person name="Shin N.R."/>
            <person name="Okamura Y."/>
            <person name="Kirsch R."/>
            <person name="Pauchet Y."/>
        </authorList>
    </citation>
    <scope>NUCLEOTIDE SEQUENCE</scope>
    <source>
        <strain evidence="7">AMC_N1</strain>
    </source>
</reference>
<dbReference type="PROSITE" id="PS51381">
    <property type="entry name" value="C2_B9"/>
    <property type="match status" value="1"/>
</dbReference>
<dbReference type="InterPro" id="IPR010796">
    <property type="entry name" value="C2_B9-type_dom"/>
</dbReference>
<comment type="subcellular location">
    <subcellularLocation>
        <location evidence="1">Cytoplasm</location>
        <location evidence="1">Cytoskeleton</location>
        <location evidence="1">Cilium basal body</location>
    </subcellularLocation>
</comment>
<proteinExistence type="predicted"/>
<dbReference type="AlphaFoldDB" id="A0AAV8YZP3"/>
<sequence>MSPKDELTRYTAYYRCPDKIGNFKIRIRYKELDDENFDSNESVDWTTKVISWQEKRFNRSEREFYADIHNCVTDLEKKYHEQLLEEEEDAVVFTYVEEDEYMSEQGYNRPTYLQTASENEDQNSGISQKSQNEFDYTKSLFSSIERSTVGQDLEKMYIMADLGEYVENIWIKNEHPLCRIKFDKTSRVLHMYPDFTTTQPYYLKVQGETMKHFYYFIEHCSETIPENLELTEKDLIKKLTDCKISLRRQVVGDHFQLPPKNKLYVYLFFEILSAKNFEYSDVYVQYTIDLPEHWSCQNGEALRGRTQTCHGIAEDGLVHFGYCFDVVLEYDIQSLQETGIPKTPYIYFEIISKTTWDRYRTEGLTYRNLPVSKPGCYLHTLSCFRYLNGTQGNLRRFFIGDCSNYKDVRWIGLPNEYEAGEIVNRFNANTASTGQLNLRVNVLHHSQAFLRGVQRGGSAREIDLRETQLVQFDKERRTGPSGLQEGTEELGGGQKKIIEVQ</sequence>
<evidence type="ECO:0000256" key="1">
    <source>
        <dbReference type="ARBA" id="ARBA00004120"/>
    </source>
</evidence>
<evidence type="ECO:0000313" key="8">
    <source>
        <dbReference type="Proteomes" id="UP001162162"/>
    </source>
</evidence>
<evidence type="ECO:0000256" key="6">
    <source>
        <dbReference type="SAM" id="MobiDB-lite"/>
    </source>
</evidence>
<evidence type="ECO:0000256" key="2">
    <source>
        <dbReference type="ARBA" id="ARBA00022490"/>
    </source>
</evidence>
<keyword evidence="5" id="KW-0966">Cell projection</keyword>
<dbReference type="PANTHER" id="PTHR12968">
    <property type="entry name" value="B9 DOMAIN-CONTAINING"/>
    <property type="match status" value="1"/>
</dbReference>
<comment type="caution">
    <text evidence="7">The sequence shown here is derived from an EMBL/GenBank/DDBJ whole genome shotgun (WGS) entry which is preliminary data.</text>
</comment>
<keyword evidence="2" id="KW-0963">Cytoplasm</keyword>
<dbReference type="Proteomes" id="UP001162162">
    <property type="component" value="Unassembled WGS sequence"/>
</dbReference>
<dbReference type="PANTHER" id="PTHR12968:SF4">
    <property type="entry name" value="TECTONIC-LIKE COMPLEX MEMBER MKS1"/>
    <property type="match status" value="1"/>
</dbReference>
<protein>
    <recommendedName>
        <fullName evidence="9">Meckel syndrome type 1 protein</fullName>
    </recommendedName>
</protein>
<evidence type="ECO:0008006" key="9">
    <source>
        <dbReference type="Google" id="ProtNLM"/>
    </source>
</evidence>
<keyword evidence="8" id="KW-1185">Reference proteome</keyword>
<dbReference type="EMBL" id="JAPWTK010000031">
    <property type="protein sequence ID" value="KAJ8956381.1"/>
    <property type="molecule type" value="Genomic_DNA"/>
</dbReference>
<dbReference type="Pfam" id="PF07162">
    <property type="entry name" value="B9-C2"/>
    <property type="match status" value="1"/>
</dbReference>
<evidence type="ECO:0000313" key="7">
    <source>
        <dbReference type="EMBL" id="KAJ8956381.1"/>
    </source>
</evidence>
<organism evidence="7 8">
    <name type="scientific">Aromia moschata</name>
    <dbReference type="NCBI Taxonomy" id="1265417"/>
    <lineage>
        <taxon>Eukaryota</taxon>
        <taxon>Metazoa</taxon>
        <taxon>Ecdysozoa</taxon>
        <taxon>Arthropoda</taxon>
        <taxon>Hexapoda</taxon>
        <taxon>Insecta</taxon>
        <taxon>Pterygota</taxon>
        <taxon>Neoptera</taxon>
        <taxon>Endopterygota</taxon>
        <taxon>Coleoptera</taxon>
        <taxon>Polyphaga</taxon>
        <taxon>Cucujiformia</taxon>
        <taxon>Chrysomeloidea</taxon>
        <taxon>Cerambycidae</taxon>
        <taxon>Cerambycinae</taxon>
        <taxon>Callichromatini</taxon>
        <taxon>Aromia</taxon>
    </lineage>
</organism>
<dbReference type="GO" id="GO:0060271">
    <property type="term" value="P:cilium assembly"/>
    <property type="evidence" value="ECO:0007669"/>
    <property type="project" value="TreeGrafter"/>
</dbReference>
<dbReference type="GO" id="GO:0036038">
    <property type="term" value="C:MKS complex"/>
    <property type="evidence" value="ECO:0007669"/>
    <property type="project" value="TreeGrafter"/>
</dbReference>
<evidence type="ECO:0000256" key="3">
    <source>
        <dbReference type="ARBA" id="ARBA00022794"/>
    </source>
</evidence>
<name>A0AAV8YZP3_9CUCU</name>
<evidence type="ECO:0000256" key="4">
    <source>
        <dbReference type="ARBA" id="ARBA00023212"/>
    </source>
</evidence>
<accession>A0AAV8YZP3</accession>
<gene>
    <name evidence="7" type="ORF">NQ318_015119</name>
</gene>
<evidence type="ECO:0000256" key="5">
    <source>
        <dbReference type="ARBA" id="ARBA00023273"/>
    </source>
</evidence>
<feature type="region of interest" description="Disordered" evidence="6">
    <location>
        <begin position="475"/>
        <end position="501"/>
    </location>
</feature>
<keyword evidence="3" id="KW-0970">Cilium biogenesis/degradation</keyword>
<keyword evidence="4" id="KW-0206">Cytoskeleton</keyword>